<dbReference type="Gene3D" id="1.20.120.330">
    <property type="entry name" value="Nucleotidyltransferases domain 2"/>
    <property type="match status" value="1"/>
</dbReference>
<dbReference type="Proteomes" id="UP000657075">
    <property type="component" value="Unassembled WGS sequence"/>
</dbReference>
<reference evidence="5" key="3">
    <citation type="submission" date="2022-09" db="EMBL/GenBank/DDBJ databases">
        <title>Complete genome sequence of Vulcanisaeta souniana.</title>
        <authorList>
            <person name="Kato S."/>
            <person name="Itoh T."/>
            <person name="Ohkuma M."/>
        </authorList>
    </citation>
    <scope>NUCLEOTIDE SEQUENCE [LARGE SCALE GENOMIC DNA]</scope>
    <source>
        <strain evidence="5">JCM 11219</strain>
    </source>
</reference>
<dbReference type="EMBL" id="BMNM01000002">
    <property type="protein sequence ID" value="GGI72182.1"/>
    <property type="molecule type" value="Genomic_DNA"/>
</dbReference>
<evidence type="ECO:0000313" key="5">
    <source>
        <dbReference type="Proteomes" id="UP001060771"/>
    </source>
</evidence>
<organism evidence="3 4">
    <name type="scientific">Vulcanisaeta souniana JCM 11219</name>
    <dbReference type="NCBI Taxonomy" id="1293586"/>
    <lineage>
        <taxon>Archaea</taxon>
        <taxon>Thermoproteota</taxon>
        <taxon>Thermoprotei</taxon>
        <taxon>Thermoproteales</taxon>
        <taxon>Thermoproteaceae</taxon>
        <taxon>Vulcanisaeta</taxon>
    </lineage>
</organism>
<gene>
    <name evidence="3" type="ORF">GCM10007112_06180</name>
    <name evidence="2" type="ORF">Vsou_03970</name>
</gene>
<dbReference type="Pfam" id="PF05942">
    <property type="entry name" value="PaREP1"/>
    <property type="match status" value="1"/>
</dbReference>
<dbReference type="RefSeq" id="WP_229709720.1">
    <property type="nucleotide sequence ID" value="NZ_AP026830.1"/>
</dbReference>
<reference evidence="3" key="1">
    <citation type="journal article" date="2014" name="Int. J. Syst. Evol. Microbiol.">
        <title>Complete genome sequence of Corynebacterium casei LMG S-19264T (=DSM 44701T), isolated from a smear-ripened cheese.</title>
        <authorList>
            <consortium name="US DOE Joint Genome Institute (JGI-PGF)"/>
            <person name="Walter F."/>
            <person name="Albersmeier A."/>
            <person name="Kalinowski J."/>
            <person name="Ruckert C."/>
        </authorList>
    </citation>
    <scope>NUCLEOTIDE SEQUENCE</scope>
    <source>
        <strain evidence="3">JCM 11219</strain>
    </source>
</reference>
<keyword evidence="5" id="KW-1185">Reference proteome</keyword>
<reference evidence="3" key="2">
    <citation type="submission" date="2020-09" db="EMBL/GenBank/DDBJ databases">
        <authorList>
            <person name="Sun Q."/>
            <person name="Ohkuma M."/>
        </authorList>
    </citation>
    <scope>NUCLEOTIDE SEQUENCE</scope>
    <source>
        <strain evidence="3">JCM 11219</strain>
    </source>
</reference>
<feature type="coiled-coil region" evidence="1">
    <location>
        <begin position="25"/>
        <end position="52"/>
    </location>
</feature>
<evidence type="ECO:0000313" key="4">
    <source>
        <dbReference type="Proteomes" id="UP000657075"/>
    </source>
</evidence>
<evidence type="ECO:0000256" key="1">
    <source>
        <dbReference type="SAM" id="Coils"/>
    </source>
</evidence>
<reference evidence="2" key="4">
    <citation type="journal article" date="2023" name="Microbiol. Resour. Announc.">
        <title>Complete Genome Sequence of Vulcanisaeta souniana Strain IC-059, a Hyperthermophilic Archaeon Isolated from Hot Spring Water in Japan.</title>
        <authorList>
            <person name="Kato S."/>
            <person name="Itoh T."/>
            <person name="Wu L."/>
            <person name="Ma J."/>
            <person name="Ohkuma M."/>
        </authorList>
    </citation>
    <scope>NUCLEOTIDE SEQUENCE</scope>
    <source>
        <strain evidence="2">JCM 11219</strain>
    </source>
</reference>
<name>A0A830E530_9CREN</name>
<proteinExistence type="predicted"/>
<dbReference type="Proteomes" id="UP001060771">
    <property type="component" value="Chromosome"/>
</dbReference>
<sequence>MRDGITIAERYLNEAKEYINKGDAVQVSEKLYKAAEENVKALAEKYDLSENRQAIREGRWHMHLLLKACSRPSKTLGDWVLDG</sequence>
<evidence type="ECO:0000313" key="3">
    <source>
        <dbReference type="EMBL" id="GGI72182.1"/>
    </source>
</evidence>
<dbReference type="GeneID" id="76205949"/>
<keyword evidence="1" id="KW-0175">Coiled coil</keyword>
<dbReference type="InterPro" id="IPR010268">
    <property type="entry name" value="PaREP1"/>
</dbReference>
<dbReference type="EMBL" id="AP026830">
    <property type="protein sequence ID" value="BDR91304.1"/>
    <property type="molecule type" value="Genomic_DNA"/>
</dbReference>
<evidence type="ECO:0000313" key="2">
    <source>
        <dbReference type="EMBL" id="BDR91304.1"/>
    </source>
</evidence>
<dbReference type="PANTHER" id="PTHR34237">
    <property type="entry name" value="PAREP8-RELATED"/>
    <property type="match status" value="1"/>
</dbReference>
<accession>A0A830E530</accession>
<protein>
    <submittedName>
        <fullName evidence="3">Uncharacterized protein</fullName>
    </submittedName>
</protein>
<dbReference type="AlphaFoldDB" id="A0A830E530"/>
<dbReference type="PANTHER" id="PTHR34237:SF4">
    <property type="entry name" value="PAREP1 FAMILY PROTEIN"/>
    <property type="match status" value="1"/>
</dbReference>